<dbReference type="GO" id="GO:0016757">
    <property type="term" value="F:glycosyltransferase activity"/>
    <property type="evidence" value="ECO:0007669"/>
    <property type="project" value="InterPro"/>
</dbReference>
<sequence length="386" mass="43561">MKLAFALFQYFPYGGLERDMLAIASLCHQRGHEVTIYTRSWQGIKPDAIPVVELPVRGWSNHQRAVQFARQLQQRAEYKTFDAVVGFNKMPGLDVYYAADVCFAQKAWEERSGWYRLSSRSRTYLKLEAAVFGAQQATRVMMISQAQIAIFQKYYQTPAERFHLLPPGIRRERIMPENYPALRLQKRQDYGLREDTLLLLMVGSDFKRKGLGRAIKSLALLPDTLRERVQLWVAGQDDGEAFERQAEKLGVSHLLKILGARDDVSELMWSADMLLHPAHSENTGTVLLEAMVAGLPVIATEVCGYANYISDHHLGQVLPGNNDAVSRQLAQAIADIASTERQQWIDQARLFAQQQDIFSLTEHAADYIESVALSKQSGDSKSNQAG</sequence>
<dbReference type="CDD" id="cd03801">
    <property type="entry name" value="GT4_PimA-like"/>
    <property type="match status" value="1"/>
</dbReference>
<organism evidence="3 4">
    <name type="scientific">Cellvibrio polysaccharolyticus</name>
    <dbReference type="NCBI Taxonomy" id="2082724"/>
    <lineage>
        <taxon>Bacteria</taxon>
        <taxon>Pseudomonadati</taxon>
        <taxon>Pseudomonadota</taxon>
        <taxon>Gammaproteobacteria</taxon>
        <taxon>Cellvibrionales</taxon>
        <taxon>Cellvibrionaceae</taxon>
        <taxon>Cellvibrio</taxon>
    </lineage>
</organism>
<dbReference type="Proteomes" id="UP000652567">
    <property type="component" value="Unassembled WGS sequence"/>
</dbReference>
<protein>
    <submittedName>
        <fullName evidence="3">Glycosyltransferase family 1 protein</fullName>
    </submittedName>
</protein>
<keyword evidence="4" id="KW-1185">Reference proteome</keyword>
<dbReference type="InterPro" id="IPR001296">
    <property type="entry name" value="Glyco_trans_1"/>
</dbReference>
<dbReference type="Gene3D" id="3.40.50.2000">
    <property type="entry name" value="Glycogen Phosphorylase B"/>
    <property type="match status" value="2"/>
</dbReference>
<evidence type="ECO:0000259" key="1">
    <source>
        <dbReference type="Pfam" id="PF00534"/>
    </source>
</evidence>
<feature type="domain" description="Glycosyltransferase subfamily 4-like N-terminal" evidence="2">
    <location>
        <begin position="13"/>
        <end position="173"/>
    </location>
</feature>
<name>A0A928YSQ4_9GAMM</name>
<reference evidence="3" key="1">
    <citation type="submission" date="2018-07" db="EMBL/GenBank/DDBJ databases">
        <title>Genome assembly of strain Ka43.</title>
        <authorList>
            <person name="Kukolya J."/>
            <person name="Nagy I."/>
            <person name="Horvath B."/>
            <person name="Toth A."/>
        </authorList>
    </citation>
    <scope>NUCLEOTIDE SEQUENCE</scope>
    <source>
        <strain evidence="3">KB43</strain>
    </source>
</reference>
<proteinExistence type="predicted"/>
<dbReference type="AlphaFoldDB" id="A0A928YSQ4"/>
<dbReference type="InterPro" id="IPR028098">
    <property type="entry name" value="Glyco_trans_4-like_N"/>
</dbReference>
<dbReference type="SUPFAM" id="SSF53756">
    <property type="entry name" value="UDP-Glycosyltransferase/glycogen phosphorylase"/>
    <property type="match status" value="1"/>
</dbReference>
<feature type="domain" description="Glycosyl transferase family 1" evidence="1">
    <location>
        <begin position="185"/>
        <end position="349"/>
    </location>
</feature>
<dbReference type="EMBL" id="PRDL01000001">
    <property type="protein sequence ID" value="MBE8716234.1"/>
    <property type="molecule type" value="Genomic_DNA"/>
</dbReference>
<dbReference type="PANTHER" id="PTHR12526:SF641">
    <property type="entry name" value="LIPOPOLYSACCHARIDE CORE BIOSYNTHESIS PROTEIN RFAG"/>
    <property type="match status" value="1"/>
</dbReference>
<dbReference type="PANTHER" id="PTHR12526">
    <property type="entry name" value="GLYCOSYLTRANSFERASE"/>
    <property type="match status" value="1"/>
</dbReference>
<evidence type="ECO:0000313" key="3">
    <source>
        <dbReference type="EMBL" id="MBE8716234.1"/>
    </source>
</evidence>
<gene>
    <name evidence="3" type="ORF">C4F51_03430</name>
</gene>
<dbReference type="RefSeq" id="WP_193907151.1">
    <property type="nucleotide sequence ID" value="NZ_PRDL01000001.1"/>
</dbReference>
<dbReference type="Pfam" id="PF13439">
    <property type="entry name" value="Glyco_transf_4"/>
    <property type="match status" value="1"/>
</dbReference>
<evidence type="ECO:0000313" key="4">
    <source>
        <dbReference type="Proteomes" id="UP000652567"/>
    </source>
</evidence>
<dbReference type="GO" id="GO:1901135">
    <property type="term" value="P:carbohydrate derivative metabolic process"/>
    <property type="evidence" value="ECO:0007669"/>
    <property type="project" value="UniProtKB-ARBA"/>
</dbReference>
<comment type="caution">
    <text evidence="3">The sequence shown here is derived from an EMBL/GenBank/DDBJ whole genome shotgun (WGS) entry which is preliminary data.</text>
</comment>
<evidence type="ECO:0000259" key="2">
    <source>
        <dbReference type="Pfam" id="PF13439"/>
    </source>
</evidence>
<dbReference type="Pfam" id="PF00534">
    <property type="entry name" value="Glycos_transf_1"/>
    <property type="match status" value="1"/>
</dbReference>
<accession>A0A928YSQ4</accession>